<protein>
    <submittedName>
        <fullName evidence="1">Type VI secretion system tube protein Hcp</fullName>
    </submittedName>
</protein>
<dbReference type="Gene3D" id="2.30.110.20">
    <property type="entry name" value="Hcp1-like"/>
    <property type="match status" value="1"/>
</dbReference>
<dbReference type="Pfam" id="PF05638">
    <property type="entry name" value="T6SS_HCP"/>
    <property type="match status" value="1"/>
</dbReference>
<evidence type="ECO:0000313" key="2">
    <source>
        <dbReference type="Proteomes" id="UP001139559"/>
    </source>
</evidence>
<evidence type="ECO:0000313" key="1">
    <source>
        <dbReference type="EMBL" id="MCK6263790.1"/>
    </source>
</evidence>
<dbReference type="InterPro" id="IPR036624">
    <property type="entry name" value="Hcp1-lik_sf"/>
</dbReference>
<dbReference type="NCBIfam" id="TIGR03344">
    <property type="entry name" value="VI_effect_Hcp1"/>
    <property type="match status" value="1"/>
</dbReference>
<dbReference type="Proteomes" id="UP001139559">
    <property type="component" value="Unassembled WGS sequence"/>
</dbReference>
<dbReference type="SUPFAM" id="SSF141452">
    <property type="entry name" value="Hcp1-like"/>
    <property type="match status" value="1"/>
</dbReference>
<keyword evidence="2" id="KW-1185">Reference proteome</keyword>
<organism evidence="1 2">
    <name type="scientific">Vibrio amylolyticus</name>
    <dbReference type="NCBI Taxonomy" id="2847292"/>
    <lineage>
        <taxon>Bacteria</taxon>
        <taxon>Pseudomonadati</taxon>
        <taxon>Pseudomonadota</taxon>
        <taxon>Gammaproteobacteria</taxon>
        <taxon>Vibrionales</taxon>
        <taxon>Vibrionaceae</taxon>
        <taxon>Vibrio</taxon>
    </lineage>
</organism>
<proteinExistence type="predicted"/>
<accession>A0A9X1XKF6</accession>
<sequence length="169" mass="18778">MTTIAYMTIESMNNGCLSTSCNTASSMGNGFQDNHENEITVLGFSHNLAWESRSIHSPVQIVKKIDKSSPLLAQSCADGEEMKCKISFYRNAPTGGFQEKFYEIELLGALIRNVHVEMPNIVHLGESEMQEIVDISYRDIQWKHLAATTNGYSSWLNGLDGLKDSLLGN</sequence>
<dbReference type="InterPro" id="IPR052947">
    <property type="entry name" value="T6SS_Hcp1_domain"/>
</dbReference>
<dbReference type="InterPro" id="IPR008514">
    <property type="entry name" value="T6SS_Hcp"/>
</dbReference>
<dbReference type="PANTHER" id="PTHR34319:SF7">
    <property type="entry name" value="HNH ENDONUCLEASE DOMAIN-CONTAINING PROTEIN"/>
    <property type="match status" value="1"/>
</dbReference>
<dbReference type="EMBL" id="JAJHVV010000006">
    <property type="protein sequence ID" value="MCK6263790.1"/>
    <property type="molecule type" value="Genomic_DNA"/>
</dbReference>
<name>A0A9X1XKF6_9VIBR</name>
<reference evidence="1" key="1">
    <citation type="submission" date="2021-11" db="EMBL/GenBank/DDBJ databases">
        <title>Vibrio ZSDE26 sp. nov. and Vibrio ZSDZ34 sp. nov., isolated from coastal seawater in Qingdao.</title>
        <authorList>
            <person name="Zhang P."/>
        </authorList>
    </citation>
    <scope>NUCLEOTIDE SEQUENCE</scope>
    <source>
        <strain evidence="1">ZSDE26</strain>
    </source>
</reference>
<comment type="caution">
    <text evidence="1">The sequence shown here is derived from an EMBL/GenBank/DDBJ whole genome shotgun (WGS) entry which is preliminary data.</text>
</comment>
<dbReference type="AlphaFoldDB" id="A0A9X1XKF6"/>
<dbReference type="PANTHER" id="PTHR34319">
    <property type="entry name" value="MAJOR EXPORTED PROTEIN"/>
    <property type="match status" value="1"/>
</dbReference>
<gene>
    <name evidence="1" type="primary">hcp</name>
    <name evidence="1" type="ORF">KP803_10955</name>
</gene>
<dbReference type="RefSeq" id="WP_248008877.1">
    <property type="nucleotide sequence ID" value="NZ_JAJHVV010000006.1"/>
</dbReference>